<evidence type="ECO:0000313" key="1">
    <source>
        <dbReference type="EMBL" id="GAH64076.1"/>
    </source>
</evidence>
<dbReference type="AlphaFoldDB" id="X1H1Q8"/>
<proteinExistence type="predicted"/>
<gene>
    <name evidence="1" type="ORF">S03H2_52184</name>
</gene>
<comment type="caution">
    <text evidence="1">The sequence shown here is derived from an EMBL/GenBank/DDBJ whole genome shotgun (WGS) entry which is preliminary data.</text>
</comment>
<protein>
    <submittedName>
        <fullName evidence="1">Uncharacterized protein</fullName>
    </submittedName>
</protein>
<name>X1H1Q8_9ZZZZ</name>
<accession>X1H1Q8</accession>
<dbReference type="EMBL" id="BARU01033142">
    <property type="protein sequence ID" value="GAH64076.1"/>
    <property type="molecule type" value="Genomic_DNA"/>
</dbReference>
<feature type="non-terminal residue" evidence="1">
    <location>
        <position position="88"/>
    </location>
</feature>
<reference evidence="1" key="1">
    <citation type="journal article" date="2014" name="Front. Microbiol.">
        <title>High frequency of phylogenetically diverse reductive dehalogenase-homologous genes in deep subseafloor sedimentary metagenomes.</title>
        <authorList>
            <person name="Kawai M."/>
            <person name="Futagami T."/>
            <person name="Toyoda A."/>
            <person name="Takaki Y."/>
            <person name="Nishi S."/>
            <person name="Hori S."/>
            <person name="Arai W."/>
            <person name="Tsubouchi T."/>
            <person name="Morono Y."/>
            <person name="Uchiyama I."/>
            <person name="Ito T."/>
            <person name="Fujiyama A."/>
            <person name="Inagaki F."/>
            <person name="Takami H."/>
        </authorList>
    </citation>
    <scope>NUCLEOTIDE SEQUENCE</scope>
    <source>
        <strain evidence="1">Expedition CK06-06</strain>
    </source>
</reference>
<sequence length="88" mass="8958">MKGKMKGVLGVALTLVLLVSLTAGLAAPAAADPGTLKFSTLALPKVDADGDYWTYSGSDVGAIDISPDGETLFAAVEKGGDWQVMKSS</sequence>
<organism evidence="1">
    <name type="scientific">marine sediment metagenome</name>
    <dbReference type="NCBI Taxonomy" id="412755"/>
    <lineage>
        <taxon>unclassified sequences</taxon>
        <taxon>metagenomes</taxon>
        <taxon>ecological metagenomes</taxon>
    </lineage>
</organism>